<organism evidence="2 3">
    <name type="scientific">Phnomibacter ginsenosidimutans</name>
    <dbReference type="NCBI Taxonomy" id="2676868"/>
    <lineage>
        <taxon>Bacteria</taxon>
        <taxon>Pseudomonadati</taxon>
        <taxon>Bacteroidota</taxon>
        <taxon>Chitinophagia</taxon>
        <taxon>Chitinophagales</taxon>
        <taxon>Chitinophagaceae</taxon>
        <taxon>Phnomibacter</taxon>
    </lineage>
</organism>
<protein>
    <submittedName>
        <fullName evidence="2">Exo-alpha-sialidase</fullName>
    </submittedName>
</protein>
<dbReference type="Gene3D" id="2.120.10.10">
    <property type="match status" value="1"/>
</dbReference>
<sequence length="411" mass="45151">MKSFCFFFIAVLLFTTACQQPAIRLAEEVTYLTLQQTDSGKYQTPSLVKAPDGSVYLSYQWQQGDSAALYFASLQNNAWTKPSLIAAGKYWFVNWADYPTMAVADSGRMLASYLVKSDTGKFTYDIHLASSADAGKSWEHAGLLHQDGIHAEHGFVSLLPYQQGFFASWLDGRNATAGHNMPAGHEGHAGAMSLRAATLGYTGKVQQEWELDSRTCDCCQTTAAITNDGPVVVYRDRSEREVRDMSVVKWMNNSWTEPKNVLLQNWVMPGCPVNGPRMAANGQRIAAVLFSSPNDSASVQVVFSADGGINFGKGIRIDEGATIGRVDIDWINENTAIVSWMDNEKIQMRTVSTAGEISAVKTVAVTSAKRAGGFPQLCYSNGFVYVAWTDVETQRIKTARIAVHRSYSLQP</sequence>
<reference evidence="2 3" key="1">
    <citation type="submission" date="2019-11" db="EMBL/GenBank/DDBJ databases">
        <authorList>
            <person name="Im W.T."/>
        </authorList>
    </citation>
    <scope>NUCLEOTIDE SEQUENCE [LARGE SCALE GENOMIC DNA]</scope>
    <source>
        <strain evidence="2 3">SB-02</strain>
    </source>
</reference>
<dbReference type="AlphaFoldDB" id="A0A6I6GAZ6"/>
<proteinExistence type="predicted"/>
<feature type="signal peptide" evidence="1">
    <location>
        <begin position="1"/>
        <end position="17"/>
    </location>
</feature>
<dbReference type="KEGG" id="fls:GLV81_12570"/>
<evidence type="ECO:0000313" key="3">
    <source>
        <dbReference type="Proteomes" id="UP000426027"/>
    </source>
</evidence>
<gene>
    <name evidence="2" type="ORF">GLV81_12570</name>
</gene>
<keyword evidence="3" id="KW-1185">Reference proteome</keyword>
<dbReference type="PROSITE" id="PS51257">
    <property type="entry name" value="PROKAR_LIPOPROTEIN"/>
    <property type="match status" value="1"/>
</dbReference>
<dbReference type="RefSeq" id="WP_157479176.1">
    <property type="nucleotide sequence ID" value="NZ_CP046566.1"/>
</dbReference>
<dbReference type="SUPFAM" id="SSF50939">
    <property type="entry name" value="Sialidases"/>
    <property type="match status" value="1"/>
</dbReference>
<evidence type="ECO:0000313" key="2">
    <source>
        <dbReference type="EMBL" id="QGW28823.1"/>
    </source>
</evidence>
<dbReference type="EMBL" id="CP046566">
    <property type="protein sequence ID" value="QGW28823.1"/>
    <property type="molecule type" value="Genomic_DNA"/>
</dbReference>
<accession>A0A6I6GAZ6</accession>
<feature type="chain" id="PRO_5026101306" evidence="1">
    <location>
        <begin position="18"/>
        <end position="411"/>
    </location>
</feature>
<name>A0A6I6GAZ6_9BACT</name>
<dbReference type="Proteomes" id="UP000426027">
    <property type="component" value="Chromosome"/>
</dbReference>
<dbReference type="InterPro" id="IPR036278">
    <property type="entry name" value="Sialidase_sf"/>
</dbReference>
<keyword evidence="1" id="KW-0732">Signal</keyword>
<evidence type="ECO:0000256" key="1">
    <source>
        <dbReference type="SAM" id="SignalP"/>
    </source>
</evidence>